<keyword evidence="1" id="KW-0472">Membrane</keyword>
<feature type="transmembrane region" description="Helical" evidence="1">
    <location>
        <begin position="21"/>
        <end position="39"/>
    </location>
</feature>
<organism evidence="2 3">
    <name type="scientific">Clostridium saudiense</name>
    <dbReference type="NCBI Taxonomy" id="1414720"/>
    <lineage>
        <taxon>Bacteria</taxon>
        <taxon>Bacillati</taxon>
        <taxon>Bacillota</taxon>
        <taxon>Clostridia</taxon>
        <taxon>Eubacteriales</taxon>
        <taxon>Clostridiaceae</taxon>
        <taxon>Clostridium</taxon>
    </lineage>
</organism>
<proteinExistence type="predicted"/>
<accession>A0ABS2FGB4</accession>
<dbReference type="Pfam" id="PF07454">
    <property type="entry name" value="SpoIIP"/>
    <property type="match status" value="1"/>
</dbReference>
<dbReference type="InterPro" id="IPR010897">
    <property type="entry name" value="Spore_II_P"/>
</dbReference>
<name>A0ABS2FGB4_9CLOT</name>
<reference evidence="2 3" key="1">
    <citation type="journal article" date="2021" name="Sci. Rep.">
        <title>The distribution of antibiotic resistance genes in chicken gut microbiota commensals.</title>
        <authorList>
            <person name="Juricova H."/>
            <person name="Matiasovicova J."/>
            <person name="Kubasova T."/>
            <person name="Cejkova D."/>
            <person name="Rychlik I."/>
        </authorList>
    </citation>
    <scope>NUCLEOTIDE SEQUENCE [LARGE SCALE GENOMIC DNA]</scope>
    <source>
        <strain evidence="2 3">An435</strain>
    </source>
</reference>
<dbReference type="NCBIfam" id="TIGR02867">
    <property type="entry name" value="spore_II_P"/>
    <property type="match status" value="1"/>
</dbReference>
<dbReference type="Proteomes" id="UP000767334">
    <property type="component" value="Unassembled WGS sequence"/>
</dbReference>
<keyword evidence="3" id="KW-1185">Reference proteome</keyword>
<comment type="caution">
    <text evidence="2">The sequence shown here is derived from an EMBL/GenBank/DDBJ whole genome shotgun (WGS) entry which is preliminary data.</text>
</comment>
<evidence type="ECO:0000256" key="1">
    <source>
        <dbReference type="SAM" id="Phobius"/>
    </source>
</evidence>
<evidence type="ECO:0000313" key="2">
    <source>
        <dbReference type="EMBL" id="MBM6819598.1"/>
    </source>
</evidence>
<evidence type="ECO:0000313" key="3">
    <source>
        <dbReference type="Proteomes" id="UP000767334"/>
    </source>
</evidence>
<dbReference type="EMBL" id="JACJLL010000053">
    <property type="protein sequence ID" value="MBM6819598.1"/>
    <property type="molecule type" value="Genomic_DNA"/>
</dbReference>
<gene>
    <name evidence="2" type="ORF">H6A19_09675</name>
</gene>
<keyword evidence="1" id="KW-1133">Transmembrane helix</keyword>
<dbReference type="RefSeq" id="WP_204572330.1">
    <property type="nucleotide sequence ID" value="NZ_JACJLL010000053.1"/>
</dbReference>
<keyword evidence="1" id="KW-0812">Transmembrane</keyword>
<sequence>MQWINESNNVKRKKSGISIGYIVLLVLMIIFFIRAGSVLNNYRERGGLAYVQLLNYSMPVVETQIYDSTAYRENKVTIKRVIVEALGLNKITTYGIIGNEVAFFKNINNVNSNGNLDNSSKSTFSLFEPYVVKEESIARVTEEDLAELNKTSAAYDPSLKKTLDASNVEVLIYHTHTHEGYAEAGSDTEQEDFSVVGVGDVLAQELEEGYGISVVHDKTIHDTSPYDQSYYRSGPTVQSYLNQFPNLKLVIDLHRNSGPSKDRTTVEINGQSLAKIMFVTSKASPYYTEMMEAVSDMISTSEELFPGLLADGNNGVGLYEYNRGSNNFNQDLSPACILTEFGTDLNTAQEAKLSAKYLARLIAEHLNGKE</sequence>
<protein>
    <submittedName>
        <fullName evidence="2">Stage II sporulation protein P</fullName>
    </submittedName>
</protein>